<dbReference type="Proteomes" id="UP000595140">
    <property type="component" value="Unassembled WGS sequence"/>
</dbReference>
<keyword evidence="1" id="KW-0931">ER-Golgi transport</keyword>
<comment type="subcellular location">
    <subcellularLocation>
        <location evidence="1">Cytoplasmic vesicle</location>
        <location evidence="1">COPII-coated vesicle membrane</location>
        <topology evidence="1">Peripheral membrane protein</topology>
        <orientation evidence="1">Cytoplasmic side</orientation>
    </subcellularLocation>
    <subcellularLocation>
        <location evidence="1">Endoplasmic reticulum membrane</location>
        <topology evidence="1">Peripheral membrane protein</topology>
        <orientation evidence="1">Cytoplasmic side</orientation>
    </subcellularLocation>
</comment>
<dbReference type="GO" id="GO:0090110">
    <property type="term" value="P:COPII-coated vesicle cargo loading"/>
    <property type="evidence" value="ECO:0007669"/>
    <property type="project" value="TreeGrafter"/>
</dbReference>
<keyword evidence="1" id="KW-0862">Zinc</keyword>
<keyword evidence="1" id="KW-0968">Cytoplasmic vesicle</keyword>
<evidence type="ECO:0000256" key="1">
    <source>
        <dbReference type="RuleBase" id="RU365030"/>
    </source>
</evidence>
<protein>
    <recommendedName>
        <fullName evidence="1">Protein transport protein SEC23</fullName>
    </recommendedName>
</protein>
<keyword evidence="3" id="KW-1185">Reference proteome</keyword>
<dbReference type="Gene3D" id="3.40.50.410">
    <property type="entry name" value="von Willebrand factor, type A domain"/>
    <property type="match status" value="1"/>
</dbReference>
<reference evidence="2 3" key="1">
    <citation type="submission" date="2018-04" db="EMBL/GenBank/DDBJ databases">
        <authorList>
            <person name="Vogel A."/>
        </authorList>
    </citation>
    <scope>NUCLEOTIDE SEQUENCE [LARGE SCALE GENOMIC DNA]</scope>
</reference>
<accession>A0A484K2T7</accession>
<keyword evidence="1" id="KW-0653">Protein transport</keyword>
<dbReference type="GO" id="GO:0005789">
    <property type="term" value="C:endoplasmic reticulum membrane"/>
    <property type="evidence" value="ECO:0007669"/>
    <property type="project" value="UniProtKB-SubCell"/>
</dbReference>
<comment type="function">
    <text evidence="1">Component of the coat protein complex II (COPII) which promotes the formation of transport vesicles from the endoplasmic reticulum (ER). The coat has two main functions, the physical deformation of the endoplasmic reticulum membrane into vesicles and the selection of cargo molecules.</text>
</comment>
<evidence type="ECO:0000313" key="2">
    <source>
        <dbReference type="EMBL" id="VFQ58968.1"/>
    </source>
</evidence>
<sequence length="202" mass="22737">MQVGFLFIHGDATAKANLYKDRFLMLFQRLSRDSQFSKPCFGSTMSEYGSCKYAPIISPLTAVSYIFVLLQLSCAHAYLLLDLQQWNHFPANYQSISETNVPAELFPQYNTIEYESAPEKEEIKVLLTLLVIDTCLIEEEIGFLKSSLLQVELAELKVTVEKIGGLVVLAESFGHKVFKDSLRQVFQPGEDDLGLSSKSTIH</sequence>
<organism evidence="2 3">
    <name type="scientific">Cuscuta campestris</name>
    <dbReference type="NCBI Taxonomy" id="132261"/>
    <lineage>
        <taxon>Eukaryota</taxon>
        <taxon>Viridiplantae</taxon>
        <taxon>Streptophyta</taxon>
        <taxon>Embryophyta</taxon>
        <taxon>Tracheophyta</taxon>
        <taxon>Spermatophyta</taxon>
        <taxon>Magnoliopsida</taxon>
        <taxon>eudicotyledons</taxon>
        <taxon>Gunneridae</taxon>
        <taxon>Pentapetalae</taxon>
        <taxon>asterids</taxon>
        <taxon>lamiids</taxon>
        <taxon>Solanales</taxon>
        <taxon>Convolvulaceae</taxon>
        <taxon>Cuscuteae</taxon>
        <taxon>Cuscuta</taxon>
        <taxon>Cuscuta subgen. Grammica</taxon>
        <taxon>Cuscuta sect. Cleistogrammica</taxon>
    </lineage>
</organism>
<dbReference type="PANTHER" id="PTHR11141:SF2">
    <property type="entry name" value="PROTEIN TRANSPORT PROTEIN SEC23 C"/>
    <property type="match status" value="1"/>
</dbReference>
<keyword evidence="1" id="KW-0256">Endoplasmic reticulum</keyword>
<keyword evidence="1" id="KW-0472">Membrane</keyword>
<dbReference type="GO" id="GO:0005096">
    <property type="term" value="F:GTPase activator activity"/>
    <property type="evidence" value="ECO:0007669"/>
    <property type="project" value="TreeGrafter"/>
</dbReference>
<dbReference type="InterPro" id="IPR036465">
    <property type="entry name" value="vWFA_dom_sf"/>
</dbReference>
<dbReference type="GO" id="GO:0070971">
    <property type="term" value="C:endoplasmic reticulum exit site"/>
    <property type="evidence" value="ECO:0007669"/>
    <property type="project" value="TreeGrafter"/>
</dbReference>
<evidence type="ECO:0000313" key="3">
    <source>
        <dbReference type="Proteomes" id="UP000595140"/>
    </source>
</evidence>
<proteinExistence type="inferred from homology"/>
<dbReference type="OrthoDB" id="1736042at2759"/>
<dbReference type="InterPro" id="IPR037364">
    <property type="entry name" value="Sec23"/>
</dbReference>
<dbReference type="GO" id="GO:0030127">
    <property type="term" value="C:COPII vesicle coat"/>
    <property type="evidence" value="ECO:0007669"/>
    <property type="project" value="TreeGrafter"/>
</dbReference>
<dbReference type="AlphaFoldDB" id="A0A484K2T7"/>
<dbReference type="EMBL" id="OOIL02000002">
    <property type="protein sequence ID" value="VFQ58968.1"/>
    <property type="molecule type" value="Genomic_DNA"/>
</dbReference>
<gene>
    <name evidence="2" type="ORF">CCAM_LOCUS744</name>
</gene>
<name>A0A484K2T7_9ASTE</name>
<dbReference type="GO" id="GO:0046872">
    <property type="term" value="F:metal ion binding"/>
    <property type="evidence" value="ECO:0007669"/>
    <property type="project" value="UniProtKB-KW"/>
</dbReference>
<dbReference type="GO" id="GO:0015031">
    <property type="term" value="P:protein transport"/>
    <property type="evidence" value="ECO:0007669"/>
    <property type="project" value="UniProtKB-KW"/>
</dbReference>
<dbReference type="Gene3D" id="2.30.30.380">
    <property type="entry name" value="Zn-finger domain of Sec23/24"/>
    <property type="match status" value="1"/>
</dbReference>
<comment type="similarity">
    <text evidence="1">Belongs to the SEC23/SEC24 family. SEC23 subfamily.</text>
</comment>
<keyword evidence="1" id="KW-0479">Metal-binding</keyword>
<dbReference type="PANTHER" id="PTHR11141">
    <property type="entry name" value="PROTEIN TRANSPORT PROTEIN SEC23"/>
    <property type="match status" value="1"/>
</dbReference>
<keyword evidence="1" id="KW-0813">Transport</keyword>
<keyword evidence="1" id="KW-0963">Cytoplasm</keyword>